<dbReference type="PANTHER" id="PTHR13555">
    <property type="entry name" value="C2H2 ZINC FINGER CGI-62-RELATED"/>
    <property type="match status" value="1"/>
</dbReference>
<evidence type="ECO:0000313" key="7">
    <source>
        <dbReference type="Proteomes" id="UP000035680"/>
    </source>
</evidence>
<dbReference type="InterPro" id="IPR049899">
    <property type="entry name" value="Znf_C2HC_C3H"/>
</dbReference>
<reference evidence="8" key="2">
    <citation type="submission" date="2015-08" db="UniProtKB">
        <authorList>
            <consortium name="WormBaseParasite"/>
        </authorList>
    </citation>
    <scope>IDENTIFICATION</scope>
</reference>
<evidence type="ECO:0000256" key="2">
    <source>
        <dbReference type="ARBA" id="ARBA00022737"/>
    </source>
</evidence>
<dbReference type="GO" id="GO:0008270">
    <property type="term" value="F:zinc ion binding"/>
    <property type="evidence" value="ECO:0007669"/>
    <property type="project" value="UniProtKB-KW"/>
</dbReference>
<dbReference type="Proteomes" id="UP000035680">
    <property type="component" value="Unassembled WGS sequence"/>
</dbReference>
<keyword evidence="2" id="KW-0677">Repeat</keyword>
<evidence type="ECO:0000256" key="4">
    <source>
        <dbReference type="ARBA" id="ARBA00022833"/>
    </source>
</evidence>
<evidence type="ECO:0000256" key="1">
    <source>
        <dbReference type="ARBA" id="ARBA00022723"/>
    </source>
</evidence>
<name>A0A0K0F315_STRVS</name>
<dbReference type="AlphaFoldDB" id="A0A0K0F315"/>
<dbReference type="InterPro" id="IPR026319">
    <property type="entry name" value="ZC2HC1A/B-like"/>
</dbReference>
<keyword evidence="7" id="KW-1185">Reference proteome</keyword>
<accession>A0A0K0F315</accession>
<keyword evidence="4" id="KW-0862">Zinc</keyword>
<keyword evidence="1" id="KW-0479">Metal-binding</keyword>
<dbReference type="Pfam" id="PF13913">
    <property type="entry name" value="zf-C2HC_2"/>
    <property type="match status" value="2"/>
</dbReference>
<dbReference type="PANTHER" id="PTHR13555:SF68">
    <property type="entry name" value="ZINC FINGER PROTEIN 474"/>
    <property type="match status" value="1"/>
</dbReference>
<reference evidence="7" key="1">
    <citation type="submission" date="2014-07" db="EMBL/GenBank/DDBJ databases">
        <authorList>
            <person name="Martin A.A"/>
            <person name="De Silva N."/>
        </authorList>
    </citation>
    <scope>NUCLEOTIDE SEQUENCE</scope>
</reference>
<evidence type="ECO:0000256" key="5">
    <source>
        <dbReference type="PROSITE-ProRule" id="PRU01371"/>
    </source>
</evidence>
<evidence type="ECO:0000313" key="8">
    <source>
        <dbReference type="WBParaSite" id="SVE_0319600.1"/>
    </source>
</evidence>
<evidence type="ECO:0000256" key="3">
    <source>
        <dbReference type="ARBA" id="ARBA00022771"/>
    </source>
</evidence>
<organism evidence="7 8">
    <name type="scientific">Strongyloides venezuelensis</name>
    <name type="common">Threadworm</name>
    <dbReference type="NCBI Taxonomy" id="75913"/>
    <lineage>
        <taxon>Eukaryota</taxon>
        <taxon>Metazoa</taxon>
        <taxon>Ecdysozoa</taxon>
        <taxon>Nematoda</taxon>
        <taxon>Chromadorea</taxon>
        <taxon>Rhabditida</taxon>
        <taxon>Tylenchina</taxon>
        <taxon>Panagrolaimomorpha</taxon>
        <taxon>Strongyloidoidea</taxon>
        <taxon>Strongyloididae</taxon>
        <taxon>Strongyloides</taxon>
    </lineage>
</organism>
<feature type="domain" description="C2HC/C3H-type" evidence="6">
    <location>
        <begin position="103"/>
        <end position="132"/>
    </location>
</feature>
<protein>
    <submittedName>
        <fullName evidence="8">Zinc finger protein 474 (inferred by orthology to a human protein)</fullName>
    </submittedName>
</protein>
<dbReference type="PROSITE" id="PS52027">
    <property type="entry name" value="ZF_C2HC_C3H"/>
    <property type="match status" value="1"/>
</dbReference>
<sequence length="144" mass="17193">MRFMRTPVYIIGKMTLEHILTNPELPKKIPKTKMCYICYMEFWPKSLSIHEAQCLEKWRLENDKRPENKRFREPKKPEIILTSEGRIDIKATNEAAWKQIQKNMVPCTHCGRTFKHDRLEVHNRICTEEKPCKGIQKSNCSKIY</sequence>
<proteinExistence type="predicted"/>
<dbReference type="WBParaSite" id="SVE_0319600.1">
    <property type="protein sequence ID" value="SVE_0319600.1"/>
    <property type="gene ID" value="SVE_0319600"/>
</dbReference>
<dbReference type="Gene3D" id="3.30.160.60">
    <property type="entry name" value="Classic Zinc Finger"/>
    <property type="match status" value="1"/>
</dbReference>
<keyword evidence="3 5" id="KW-0863">Zinc-finger</keyword>
<dbReference type="STRING" id="75913.A0A0K0F315"/>
<evidence type="ECO:0000259" key="6">
    <source>
        <dbReference type="PROSITE" id="PS52027"/>
    </source>
</evidence>